<dbReference type="Gene3D" id="1.10.760.10">
    <property type="entry name" value="Cytochrome c-like domain"/>
    <property type="match status" value="1"/>
</dbReference>
<dbReference type="AlphaFoldDB" id="A0A423IGE4"/>
<keyword evidence="5" id="KW-0408">Iron</keyword>
<dbReference type="PRINTS" id="PR00607">
    <property type="entry name" value="CYTCHROMECIE"/>
</dbReference>
<evidence type="ECO:0000256" key="5">
    <source>
        <dbReference type="ARBA" id="ARBA00023004"/>
    </source>
</evidence>
<reference evidence="7 8" key="1">
    <citation type="submission" date="2016-10" db="EMBL/GenBank/DDBJ databases">
        <title>Comparative genome analysis of multiple Pseudomonas spp. focuses on biocontrol and plant growth promoting traits.</title>
        <authorList>
            <person name="Tao X.-Y."/>
            <person name="Taylor C.G."/>
        </authorList>
    </citation>
    <scope>NUCLEOTIDE SEQUENCE [LARGE SCALE GENOMIC DNA]</scope>
    <source>
        <strain evidence="7 8">38D7</strain>
    </source>
</reference>
<comment type="caution">
    <text evidence="7">The sequence shown here is derived from an EMBL/GenBank/DDBJ whole genome shotgun (WGS) entry which is preliminary data.</text>
</comment>
<dbReference type="SUPFAM" id="SSF46626">
    <property type="entry name" value="Cytochrome c"/>
    <property type="match status" value="1"/>
</dbReference>
<dbReference type="PANTHER" id="PTHR40942">
    <property type="match status" value="1"/>
</dbReference>
<keyword evidence="1" id="KW-0813">Transport</keyword>
<accession>A0A423IGE4</accession>
<dbReference type="PANTHER" id="PTHR40942:SF4">
    <property type="entry name" value="CYTOCHROME C5"/>
    <property type="match status" value="1"/>
</dbReference>
<evidence type="ECO:0000256" key="3">
    <source>
        <dbReference type="ARBA" id="ARBA00022723"/>
    </source>
</evidence>
<evidence type="ECO:0000313" key="8">
    <source>
        <dbReference type="Proteomes" id="UP000285636"/>
    </source>
</evidence>
<keyword evidence="4" id="KW-0249">Electron transport</keyword>
<dbReference type="GO" id="GO:0020037">
    <property type="term" value="F:heme binding"/>
    <property type="evidence" value="ECO:0007669"/>
    <property type="project" value="InterPro"/>
</dbReference>
<dbReference type="FunFam" id="1.10.760.10:FF:000029">
    <property type="entry name" value="Cytochrome c5"/>
    <property type="match status" value="1"/>
</dbReference>
<dbReference type="GO" id="GO:0009055">
    <property type="term" value="F:electron transfer activity"/>
    <property type="evidence" value="ECO:0007669"/>
    <property type="project" value="InterPro"/>
</dbReference>
<protein>
    <submittedName>
        <fullName evidence="7">Cytochrome c5 family protein</fullName>
    </submittedName>
</protein>
<dbReference type="Pfam" id="PF13442">
    <property type="entry name" value="Cytochrome_CBB3"/>
    <property type="match status" value="1"/>
</dbReference>
<evidence type="ECO:0000256" key="1">
    <source>
        <dbReference type="ARBA" id="ARBA00022448"/>
    </source>
</evidence>
<gene>
    <name evidence="7" type="ORF">BK660_02285</name>
</gene>
<dbReference type="InterPro" id="IPR002323">
    <property type="entry name" value="Cyt_CIE"/>
</dbReference>
<organism evidence="7 8">
    <name type="scientific">Pseudomonas brassicacearum</name>
    <dbReference type="NCBI Taxonomy" id="930166"/>
    <lineage>
        <taxon>Bacteria</taxon>
        <taxon>Pseudomonadati</taxon>
        <taxon>Pseudomonadota</taxon>
        <taxon>Gammaproteobacteria</taxon>
        <taxon>Pseudomonadales</taxon>
        <taxon>Pseudomonadaceae</taxon>
        <taxon>Pseudomonas</taxon>
    </lineage>
</organism>
<dbReference type="InterPro" id="IPR009056">
    <property type="entry name" value="Cyt_c-like_dom"/>
</dbReference>
<dbReference type="EMBL" id="MOBK01000001">
    <property type="protein sequence ID" value="RON24521.1"/>
    <property type="molecule type" value="Genomic_DNA"/>
</dbReference>
<sequence length="127" mass="13499">MRARRSSEKPSLCFALVGFAMLLAGCGEEPKNPASHVNAATARPADTELAQVYDNSCKLCHANPAAGAPLTGDSKAWEPRVLQGADTLLDHAINGYNGMPPMGQCVQCSEEQFLALISFMSGQHIPQ</sequence>
<dbReference type="Proteomes" id="UP000285636">
    <property type="component" value="Unassembled WGS sequence"/>
</dbReference>
<feature type="domain" description="Cytochrome c" evidence="6">
    <location>
        <begin position="47"/>
        <end position="120"/>
    </location>
</feature>
<dbReference type="PROSITE" id="PS51257">
    <property type="entry name" value="PROKAR_LIPOPROTEIN"/>
    <property type="match status" value="1"/>
</dbReference>
<evidence type="ECO:0000256" key="4">
    <source>
        <dbReference type="ARBA" id="ARBA00022982"/>
    </source>
</evidence>
<evidence type="ECO:0000313" key="7">
    <source>
        <dbReference type="EMBL" id="RON24521.1"/>
    </source>
</evidence>
<proteinExistence type="predicted"/>
<dbReference type="InterPro" id="IPR036909">
    <property type="entry name" value="Cyt_c-like_dom_sf"/>
</dbReference>
<evidence type="ECO:0000259" key="6">
    <source>
        <dbReference type="Pfam" id="PF13442"/>
    </source>
</evidence>
<name>A0A423IGE4_9PSED</name>
<keyword evidence="2" id="KW-0349">Heme</keyword>
<evidence type="ECO:0000256" key="2">
    <source>
        <dbReference type="ARBA" id="ARBA00022617"/>
    </source>
</evidence>
<keyword evidence="3" id="KW-0479">Metal-binding</keyword>
<dbReference type="GO" id="GO:0005506">
    <property type="term" value="F:iron ion binding"/>
    <property type="evidence" value="ECO:0007669"/>
    <property type="project" value="InterPro"/>
</dbReference>